<evidence type="ECO:0000256" key="1">
    <source>
        <dbReference type="SAM" id="Phobius"/>
    </source>
</evidence>
<proteinExistence type="predicted"/>
<feature type="non-terminal residue" evidence="2">
    <location>
        <position position="82"/>
    </location>
</feature>
<feature type="non-terminal residue" evidence="2">
    <location>
        <position position="1"/>
    </location>
</feature>
<accession>A0A9P4LUA7</accession>
<comment type="caution">
    <text evidence="2">The sequence shown here is derived from an EMBL/GenBank/DDBJ whole genome shotgun (WGS) entry which is preliminary data.</text>
</comment>
<keyword evidence="1" id="KW-1133">Transmembrane helix</keyword>
<dbReference type="AlphaFoldDB" id="A0A9P4LUA7"/>
<sequence>TSPLTTPGWTKEAIFTLVGIFIAIASVAITLILASSTVRRCLRRPFRFTVDRGQQEPRHQLRQRYEEWLRFQEYLELTDGRS</sequence>
<keyword evidence="1" id="KW-0812">Transmembrane</keyword>
<feature type="transmembrane region" description="Helical" evidence="1">
    <location>
        <begin position="13"/>
        <end position="34"/>
    </location>
</feature>
<keyword evidence="1" id="KW-0472">Membrane</keyword>
<evidence type="ECO:0000313" key="2">
    <source>
        <dbReference type="EMBL" id="KAF2035549.1"/>
    </source>
</evidence>
<evidence type="ECO:0000313" key="3">
    <source>
        <dbReference type="Proteomes" id="UP000799777"/>
    </source>
</evidence>
<gene>
    <name evidence="2" type="ORF">EK21DRAFT_49403</name>
</gene>
<reference evidence="2" key="1">
    <citation type="journal article" date="2020" name="Stud. Mycol.">
        <title>101 Dothideomycetes genomes: a test case for predicting lifestyles and emergence of pathogens.</title>
        <authorList>
            <person name="Haridas S."/>
            <person name="Albert R."/>
            <person name="Binder M."/>
            <person name="Bloem J."/>
            <person name="Labutti K."/>
            <person name="Salamov A."/>
            <person name="Andreopoulos B."/>
            <person name="Baker S."/>
            <person name="Barry K."/>
            <person name="Bills G."/>
            <person name="Bluhm B."/>
            <person name="Cannon C."/>
            <person name="Castanera R."/>
            <person name="Culley D."/>
            <person name="Daum C."/>
            <person name="Ezra D."/>
            <person name="Gonzalez J."/>
            <person name="Henrissat B."/>
            <person name="Kuo A."/>
            <person name="Liang C."/>
            <person name="Lipzen A."/>
            <person name="Lutzoni F."/>
            <person name="Magnuson J."/>
            <person name="Mondo S."/>
            <person name="Nolan M."/>
            <person name="Ohm R."/>
            <person name="Pangilinan J."/>
            <person name="Park H.-J."/>
            <person name="Ramirez L."/>
            <person name="Alfaro M."/>
            <person name="Sun H."/>
            <person name="Tritt A."/>
            <person name="Yoshinaga Y."/>
            <person name="Zwiers L.-H."/>
            <person name="Turgeon B."/>
            <person name="Goodwin S."/>
            <person name="Spatafora J."/>
            <person name="Crous P."/>
            <person name="Grigoriev I."/>
        </authorList>
    </citation>
    <scope>NUCLEOTIDE SEQUENCE</scope>
    <source>
        <strain evidence="2">CBS 110217</strain>
    </source>
</reference>
<protein>
    <submittedName>
        <fullName evidence="2">Uncharacterized protein</fullName>
    </submittedName>
</protein>
<dbReference type="Proteomes" id="UP000799777">
    <property type="component" value="Unassembled WGS sequence"/>
</dbReference>
<organism evidence="2 3">
    <name type="scientific">Setomelanomma holmii</name>
    <dbReference type="NCBI Taxonomy" id="210430"/>
    <lineage>
        <taxon>Eukaryota</taxon>
        <taxon>Fungi</taxon>
        <taxon>Dikarya</taxon>
        <taxon>Ascomycota</taxon>
        <taxon>Pezizomycotina</taxon>
        <taxon>Dothideomycetes</taxon>
        <taxon>Pleosporomycetidae</taxon>
        <taxon>Pleosporales</taxon>
        <taxon>Pleosporineae</taxon>
        <taxon>Phaeosphaeriaceae</taxon>
        <taxon>Setomelanomma</taxon>
    </lineage>
</organism>
<keyword evidence="3" id="KW-1185">Reference proteome</keyword>
<name>A0A9P4LUA7_9PLEO</name>
<dbReference type="OrthoDB" id="3795151at2759"/>
<dbReference type="EMBL" id="ML978157">
    <property type="protein sequence ID" value="KAF2035549.1"/>
    <property type="molecule type" value="Genomic_DNA"/>
</dbReference>